<dbReference type="OrthoDB" id="3746870at2"/>
<evidence type="ECO:0000313" key="2">
    <source>
        <dbReference type="Proteomes" id="UP000030300"/>
    </source>
</evidence>
<protein>
    <submittedName>
        <fullName evidence="1">Uncharacterized protein</fullName>
    </submittedName>
</protein>
<dbReference type="RefSeq" id="WP_038679356.1">
    <property type="nucleotide sequence ID" value="NZ_BJMC01000009.1"/>
</dbReference>
<dbReference type="AlphaFoldDB" id="A0A0A1DM65"/>
<evidence type="ECO:0000313" key="1">
    <source>
        <dbReference type="EMBL" id="AIY17727.1"/>
    </source>
</evidence>
<name>A0A0A1DM65_NOCSI</name>
<keyword evidence="2" id="KW-1185">Reference proteome</keyword>
<organism evidence="1 2">
    <name type="scientific">Nocardioides simplex</name>
    <name type="common">Arthrobacter simplex</name>
    <dbReference type="NCBI Taxonomy" id="2045"/>
    <lineage>
        <taxon>Bacteria</taxon>
        <taxon>Bacillati</taxon>
        <taxon>Actinomycetota</taxon>
        <taxon>Actinomycetes</taxon>
        <taxon>Propionibacteriales</taxon>
        <taxon>Nocardioidaceae</taxon>
        <taxon>Pimelobacter</taxon>
    </lineage>
</organism>
<dbReference type="GeneID" id="96610141"/>
<proteinExistence type="predicted"/>
<reference evidence="1 2" key="1">
    <citation type="journal article" date="2015" name="Genome Announc.">
        <title>Complete Genome Sequence of Steroid-Transforming Nocardioides simplex VKM Ac-2033D.</title>
        <authorList>
            <person name="Shtratnikova V.Y."/>
            <person name="Schelkunov M.I."/>
            <person name="Pekov Y.A."/>
            <person name="Fokina V.V."/>
            <person name="Logacheva M.D."/>
            <person name="Sokolov S.L."/>
            <person name="Bragin E.Y."/>
            <person name="Ashapkin V.V."/>
            <person name="Donova M.V."/>
        </authorList>
    </citation>
    <scope>NUCLEOTIDE SEQUENCE [LARGE SCALE GENOMIC DNA]</scope>
    <source>
        <strain evidence="1 2">VKM Ac-2033D</strain>
    </source>
</reference>
<dbReference type="HOGENOM" id="CLU_1359234_0_0_11"/>
<dbReference type="KEGG" id="psim:KR76_14875"/>
<dbReference type="STRING" id="2045.KR76_14875"/>
<gene>
    <name evidence="1" type="ORF">KR76_14875</name>
</gene>
<dbReference type="eggNOG" id="ENOG5031YNU">
    <property type="taxonomic scope" value="Bacteria"/>
</dbReference>
<dbReference type="EMBL" id="CP009896">
    <property type="protein sequence ID" value="AIY17727.1"/>
    <property type="molecule type" value="Genomic_DNA"/>
</dbReference>
<accession>A0A0A1DM65</accession>
<sequence>MASHRASHRASRRWFGRGRTRALLATGLLLGVGAVGTSAYWSTGATVTGVQATAGAIHIDLAGAQRVKPETYAWTDLGGNLSTAGGSQAKVIRVRNNSTGAVRFSYDLAASAPNTTFGNALQVTVRKGGSVSGTSCTGGTLVGGAGANLRTYSATVGTISSWSAAPYDDLCVQVTLPAGSGVTGGSTAALTFTFSATQVVS</sequence>
<dbReference type="Proteomes" id="UP000030300">
    <property type="component" value="Chromosome"/>
</dbReference>